<sequence>MNETVIEVSNITMRYRLATERVDSLKHFFVKKIKREIRYENFFALRDVSFSVNKGEVFGIIGNNGAGKSTLLKIIAGVLKPTTGAITRKGSIAPLIELGAGFNGELTGIENIKLNGLLLGYSKKFINEKLDEIVEFSDLGKFIHTPLKNYSSGMKAKLGFSIATVVQPEILIVDEVLAVGDINFKEKSEKKIRSMMEGGTTVLFVSHSLGQVESLCDRVLWMEHGQVMRIGASEKVIKEYQEASKSK</sequence>
<reference evidence="7 8" key="1">
    <citation type="submission" date="2021-11" db="EMBL/GenBank/DDBJ databases">
        <title>Draft genome sequence of Paenibacillus profundus YoMME, a new Gram-positive bacteria with exoelectrogenic properties.</title>
        <authorList>
            <person name="Hubenova Y."/>
            <person name="Hubenova E."/>
            <person name="Manasiev Y."/>
            <person name="Peykov S."/>
            <person name="Mitov M."/>
        </authorList>
    </citation>
    <scope>NUCLEOTIDE SEQUENCE [LARGE SCALE GENOMIC DNA]</scope>
    <source>
        <strain evidence="7 8">YoMME</strain>
    </source>
</reference>
<dbReference type="PANTHER" id="PTHR46743:SF2">
    <property type="entry name" value="TEICHOIC ACIDS EXPORT ATP-BINDING PROTEIN TAGH"/>
    <property type="match status" value="1"/>
</dbReference>
<dbReference type="SUPFAM" id="SSF52540">
    <property type="entry name" value="P-loop containing nucleoside triphosphate hydrolases"/>
    <property type="match status" value="1"/>
</dbReference>
<dbReference type="InterPro" id="IPR017871">
    <property type="entry name" value="ABC_transporter-like_CS"/>
</dbReference>
<dbReference type="InterPro" id="IPR003439">
    <property type="entry name" value="ABC_transporter-like_ATP-bd"/>
</dbReference>
<dbReference type="PROSITE" id="PS50893">
    <property type="entry name" value="ABC_TRANSPORTER_2"/>
    <property type="match status" value="1"/>
</dbReference>
<evidence type="ECO:0000256" key="4">
    <source>
        <dbReference type="ARBA" id="ARBA00022840"/>
    </source>
</evidence>
<keyword evidence="2" id="KW-0813">Transport</keyword>
<evidence type="ECO:0000256" key="2">
    <source>
        <dbReference type="ARBA" id="ARBA00022448"/>
    </source>
</evidence>
<dbReference type="CDD" id="cd03220">
    <property type="entry name" value="ABC_KpsT_Wzt"/>
    <property type="match status" value="1"/>
</dbReference>
<evidence type="ECO:0000313" key="7">
    <source>
        <dbReference type="EMBL" id="MCE5169378.1"/>
    </source>
</evidence>
<name>A0ABS8YBK1_9BACL</name>
<dbReference type="SMART" id="SM00382">
    <property type="entry name" value="AAA"/>
    <property type="match status" value="1"/>
</dbReference>
<evidence type="ECO:0000313" key="8">
    <source>
        <dbReference type="Proteomes" id="UP001199916"/>
    </source>
</evidence>
<keyword evidence="4 7" id="KW-0067">ATP-binding</keyword>
<keyword evidence="8" id="KW-1185">Reference proteome</keyword>
<dbReference type="Gene3D" id="3.40.50.300">
    <property type="entry name" value="P-loop containing nucleotide triphosphate hydrolases"/>
    <property type="match status" value="1"/>
</dbReference>
<evidence type="ECO:0000259" key="6">
    <source>
        <dbReference type="PROSITE" id="PS50893"/>
    </source>
</evidence>
<dbReference type="Pfam" id="PF00005">
    <property type="entry name" value="ABC_tran"/>
    <property type="match status" value="1"/>
</dbReference>
<dbReference type="Proteomes" id="UP001199916">
    <property type="component" value="Unassembled WGS sequence"/>
</dbReference>
<dbReference type="GO" id="GO:0005524">
    <property type="term" value="F:ATP binding"/>
    <property type="evidence" value="ECO:0007669"/>
    <property type="project" value="UniProtKB-KW"/>
</dbReference>
<proteinExistence type="inferred from homology"/>
<dbReference type="InterPro" id="IPR027417">
    <property type="entry name" value="P-loop_NTPase"/>
</dbReference>
<dbReference type="PANTHER" id="PTHR46743">
    <property type="entry name" value="TEICHOIC ACIDS EXPORT ATP-BINDING PROTEIN TAGH"/>
    <property type="match status" value="1"/>
</dbReference>
<dbReference type="InterPro" id="IPR015860">
    <property type="entry name" value="ABC_transpr_TagH-like"/>
</dbReference>
<keyword evidence="3" id="KW-0547">Nucleotide-binding</keyword>
<dbReference type="RefSeq" id="WP_233696376.1">
    <property type="nucleotide sequence ID" value="NZ_JAJNBZ010000004.1"/>
</dbReference>
<accession>A0ABS8YBK1</accession>
<evidence type="ECO:0000256" key="5">
    <source>
        <dbReference type="ARBA" id="ARBA00022967"/>
    </source>
</evidence>
<dbReference type="InterPro" id="IPR050683">
    <property type="entry name" value="Bact_Polysacc_Export_ATP-bd"/>
</dbReference>
<evidence type="ECO:0000256" key="3">
    <source>
        <dbReference type="ARBA" id="ARBA00022741"/>
    </source>
</evidence>
<comment type="similarity">
    <text evidence="1">Belongs to the ABC transporter superfamily.</text>
</comment>
<protein>
    <submittedName>
        <fullName evidence="7">ABC transporter ATP-binding protein</fullName>
    </submittedName>
</protein>
<feature type="domain" description="ABC transporter" evidence="6">
    <location>
        <begin position="28"/>
        <end position="246"/>
    </location>
</feature>
<evidence type="ECO:0000256" key="1">
    <source>
        <dbReference type="ARBA" id="ARBA00005417"/>
    </source>
</evidence>
<keyword evidence="5" id="KW-1278">Translocase</keyword>
<comment type="caution">
    <text evidence="7">The sequence shown here is derived from an EMBL/GenBank/DDBJ whole genome shotgun (WGS) entry which is preliminary data.</text>
</comment>
<dbReference type="EMBL" id="JAJNBZ010000004">
    <property type="protein sequence ID" value="MCE5169378.1"/>
    <property type="molecule type" value="Genomic_DNA"/>
</dbReference>
<organism evidence="7 8">
    <name type="scientific">Paenibacillus profundus</name>
    <dbReference type="NCBI Taxonomy" id="1173085"/>
    <lineage>
        <taxon>Bacteria</taxon>
        <taxon>Bacillati</taxon>
        <taxon>Bacillota</taxon>
        <taxon>Bacilli</taxon>
        <taxon>Bacillales</taxon>
        <taxon>Paenibacillaceae</taxon>
        <taxon>Paenibacillus</taxon>
    </lineage>
</organism>
<gene>
    <name evidence="7" type="ORF">LQV63_08640</name>
</gene>
<dbReference type="PROSITE" id="PS00211">
    <property type="entry name" value="ABC_TRANSPORTER_1"/>
    <property type="match status" value="1"/>
</dbReference>
<dbReference type="InterPro" id="IPR003593">
    <property type="entry name" value="AAA+_ATPase"/>
</dbReference>